<feature type="compositionally biased region" description="Polar residues" evidence="1">
    <location>
        <begin position="67"/>
        <end position="76"/>
    </location>
</feature>
<dbReference type="InterPro" id="IPR048570">
    <property type="entry name" value="PSMD1_RPN2_N"/>
</dbReference>
<evidence type="ECO:0000256" key="1">
    <source>
        <dbReference type="SAM" id="MobiDB-lite"/>
    </source>
</evidence>
<dbReference type="PANTHER" id="PTHR33246">
    <property type="entry name" value="CCHC-TYPE DOMAIN-CONTAINING PROTEIN"/>
    <property type="match status" value="1"/>
</dbReference>
<feature type="region of interest" description="Disordered" evidence="1">
    <location>
        <begin position="210"/>
        <end position="259"/>
    </location>
</feature>
<feature type="compositionally biased region" description="Polar residues" evidence="1">
    <location>
        <begin position="296"/>
        <end position="306"/>
    </location>
</feature>
<protein>
    <recommendedName>
        <fullName evidence="2">26S proteasome non-ATPase regulatory subunit 1/RPN2 N-terminal domain-containing protein</fullName>
    </recommendedName>
</protein>
<feature type="region of interest" description="Disordered" evidence="1">
    <location>
        <begin position="278"/>
        <end position="327"/>
    </location>
</feature>
<feature type="region of interest" description="Disordered" evidence="1">
    <location>
        <begin position="349"/>
        <end position="376"/>
    </location>
</feature>
<organism evidence="3 4">
    <name type="scientific">Puccinia graminis f. sp. tritici</name>
    <dbReference type="NCBI Taxonomy" id="56615"/>
    <lineage>
        <taxon>Eukaryota</taxon>
        <taxon>Fungi</taxon>
        <taxon>Dikarya</taxon>
        <taxon>Basidiomycota</taxon>
        <taxon>Pucciniomycotina</taxon>
        <taxon>Pucciniomycetes</taxon>
        <taxon>Pucciniales</taxon>
        <taxon>Pucciniaceae</taxon>
        <taxon>Puccinia</taxon>
    </lineage>
</organism>
<proteinExistence type="predicted"/>
<feature type="compositionally biased region" description="Polar residues" evidence="1">
    <location>
        <begin position="315"/>
        <end position="324"/>
    </location>
</feature>
<feature type="compositionally biased region" description="Basic and acidic residues" evidence="1">
    <location>
        <begin position="349"/>
        <end position="373"/>
    </location>
</feature>
<feature type="region of interest" description="Disordered" evidence="1">
    <location>
        <begin position="20"/>
        <end position="76"/>
    </location>
</feature>
<feature type="compositionally biased region" description="Polar residues" evidence="1">
    <location>
        <begin position="20"/>
        <end position="35"/>
    </location>
</feature>
<feature type="domain" description="26S proteasome non-ATPase regulatory subunit 1/RPN2 N-terminal" evidence="2">
    <location>
        <begin position="366"/>
        <end position="432"/>
    </location>
</feature>
<gene>
    <name evidence="3" type="ORF">PGTUg99_001571</name>
</gene>
<dbReference type="AlphaFoldDB" id="A0A5B0LI64"/>
<sequence length="471" mass="52661">MSPTTIDPTLMELSPTTVFESFTPSSHSSPIQTRSKPQRKRRTKAQMIAARMAEKSQHKAATRKSNKLTQTPGESTTKFSIQDYENICSYLEDPGHYNQLFGNGPQTSVGPAKLTKTSAFAVFAIYMNNSNPQLSLTGRQLQQRFATYKSKYVKAKRVESGTGAGIVAGDTRPLTQVLESMCPCYLRMDAIFGSKANVEPMYQYDSTISNRLEVDSDGPRSEITDSDSSNNPFSNSEGQPHPKNMPGRPSRANFPPTLSSTLLANSLGMENSPAYGHIHSSLELPDSAQPELDSPVGNQHESSNINHHNRRRIQASHSKGNTTLAMAFDRSTEKKFEYLSQQMDWEKERFERETQRDQQKQQQEHQHEKDKQSVRINAAQNRQLDIIESIASRHHSKDNDLLGYLLKASLALITRISFRNDLLQRLVSSALKRVDLTTSVSLSAVFILTILNERASSSTSCSVMRNNPKNS</sequence>
<comment type="caution">
    <text evidence="3">The sequence shown here is derived from an EMBL/GenBank/DDBJ whole genome shotgun (WGS) entry which is preliminary data.</text>
</comment>
<dbReference type="Proteomes" id="UP000325313">
    <property type="component" value="Unassembled WGS sequence"/>
</dbReference>
<accession>A0A5B0LI64</accession>
<feature type="compositionally biased region" description="Low complexity" evidence="1">
    <location>
        <begin position="226"/>
        <end position="236"/>
    </location>
</feature>
<evidence type="ECO:0000259" key="2">
    <source>
        <dbReference type="Pfam" id="PF21505"/>
    </source>
</evidence>
<name>A0A5B0LI64_PUCGR</name>
<dbReference type="PANTHER" id="PTHR33246:SF51">
    <property type="entry name" value="MYB_SANT-LIKE DOMAIN-CONTAINING PROTEIN"/>
    <property type="match status" value="1"/>
</dbReference>
<dbReference type="EMBL" id="VDEP01000522">
    <property type="protein sequence ID" value="KAA1063786.1"/>
    <property type="molecule type" value="Genomic_DNA"/>
</dbReference>
<evidence type="ECO:0000313" key="4">
    <source>
        <dbReference type="Proteomes" id="UP000325313"/>
    </source>
</evidence>
<reference evidence="3 4" key="1">
    <citation type="submission" date="2019-05" db="EMBL/GenBank/DDBJ databases">
        <title>Emergence of the Ug99 lineage of the wheat stem rust pathogen through somatic hybridization.</title>
        <authorList>
            <person name="Li F."/>
            <person name="Upadhyaya N.M."/>
            <person name="Sperschneider J."/>
            <person name="Matny O."/>
            <person name="Nguyen-Phuc H."/>
            <person name="Mago R."/>
            <person name="Raley C."/>
            <person name="Miller M.E."/>
            <person name="Silverstein K.A.T."/>
            <person name="Henningsen E."/>
            <person name="Hirsch C.D."/>
            <person name="Visser B."/>
            <person name="Pretorius Z.A."/>
            <person name="Steffenson B.J."/>
            <person name="Schwessinger B."/>
            <person name="Dodds P.N."/>
            <person name="Figueroa M."/>
        </authorList>
    </citation>
    <scope>NUCLEOTIDE SEQUENCE [LARGE SCALE GENOMIC DNA]</scope>
    <source>
        <strain evidence="3 4">Ug99</strain>
    </source>
</reference>
<dbReference type="Pfam" id="PF21505">
    <property type="entry name" value="RPN2_N"/>
    <property type="match status" value="1"/>
</dbReference>
<evidence type="ECO:0000313" key="3">
    <source>
        <dbReference type="EMBL" id="KAA1063786.1"/>
    </source>
</evidence>
<feature type="compositionally biased region" description="Basic and acidic residues" evidence="1">
    <location>
        <begin position="212"/>
        <end position="223"/>
    </location>
</feature>